<evidence type="ECO:0000313" key="3">
    <source>
        <dbReference type="Proteomes" id="UP000195162"/>
    </source>
</evidence>
<accession>A0A242U5U2</accession>
<comment type="caution">
    <text evidence="2">The sequence shown here is derived from an EMBL/GenBank/DDBJ whole genome shotgun (WGS) entry which is preliminary data.</text>
</comment>
<dbReference type="NCBIfam" id="NF045477">
    <property type="entry name" value="LPO_1073_dom"/>
    <property type="match status" value="1"/>
</dbReference>
<protein>
    <submittedName>
        <fullName evidence="2">Uncharacterized protein</fullName>
    </submittedName>
</protein>
<evidence type="ECO:0000256" key="1">
    <source>
        <dbReference type="SAM" id="MobiDB-lite"/>
    </source>
</evidence>
<dbReference type="InterPro" id="IPR053773">
    <property type="entry name" value="Vpar_1526-like"/>
</dbReference>
<evidence type="ECO:0000313" key="2">
    <source>
        <dbReference type="EMBL" id="OTU28396.1"/>
    </source>
</evidence>
<reference evidence="2 3" key="1">
    <citation type="submission" date="2017-05" db="EMBL/GenBank/DDBJ databases">
        <authorList>
            <person name="Song R."/>
            <person name="Chenine A.L."/>
            <person name="Ruprecht R.M."/>
        </authorList>
    </citation>
    <scope>NUCLEOTIDE SEQUENCE [LARGE SCALE GENOMIC DNA]</scope>
    <source>
        <strain evidence="2 3">ARLG1955</strain>
    </source>
</reference>
<dbReference type="Proteomes" id="UP000195162">
    <property type="component" value="Unassembled WGS sequence"/>
</dbReference>
<gene>
    <name evidence="2" type="ORF">CAT59_07500</name>
</gene>
<feature type="region of interest" description="Disordered" evidence="1">
    <location>
        <begin position="1"/>
        <end position="23"/>
    </location>
</feature>
<dbReference type="RefSeq" id="WP_086375950.1">
    <property type="nucleotide sequence ID" value="NZ_NGIR01000023.1"/>
</dbReference>
<sequence length="338" mass="39419">MGDKVEQSAEASNRSNINQAGRDINNNYGPGMFEIIQTIDYQVRSQFEGLLHKHAPVLIQNEMQKVEASVNSFKETMSSRLSEQFEILKTSLSEELSGEKLIKGVTDSNFQYLFKDSLEQVIRKKEQAPQQVLVELLLDKVKSDNNSDYLVDEAIEVLKYLNKNHVNFLLFIGITRKEMRVKFDNLSKEVLEELKLSYLFQIRWTLNYLLQFDISEIDLEYLSYKGLIQEDKIYVEDKNIFDAICEHCIPEDLKNKLNKTNEELIDIFIPELPIILEKFGLTKPYTFNVLSKVAQTIVNKSYGNIVMSIQKHKDLNTKIRQEWNLAFVKMITQNNIKW</sequence>
<organism evidence="2 3">
    <name type="scientific">Acinetobacter pittii</name>
    <name type="common">Acinetobacter genomosp. 3</name>
    <dbReference type="NCBI Taxonomy" id="48296"/>
    <lineage>
        <taxon>Bacteria</taxon>
        <taxon>Pseudomonadati</taxon>
        <taxon>Pseudomonadota</taxon>
        <taxon>Gammaproteobacteria</taxon>
        <taxon>Moraxellales</taxon>
        <taxon>Moraxellaceae</taxon>
        <taxon>Acinetobacter</taxon>
        <taxon>Acinetobacter calcoaceticus/baumannii complex</taxon>
    </lineage>
</organism>
<proteinExistence type="predicted"/>
<dbReference type="EMBL" id="NGIR01000023">
    <property type="protein sequence ID" value="OTU28396.1"/>
    <property type="molecule type" value="Genomic_DNA"/>
</dbReference>
<feature type="compositionally biased region" description="Polar residues" evidence="1">
    <location>
        <begin position="9"/>
        <end position="23"/>
    </location>
</feature>
<name>A0A242U5U2_ACIPI</name>
<dbReference type="AlphaFoldDB" id="A0A242U5U2"/>